<evidence type="ECO:0000313" key="1">
    <source>
        <dbReference type="EMBL" id="MDR6784307.1"/>
    </source>
</evidence>
<proteinExistence type="predicted"/>
<name>A0ACC6KYR0_9SPHI</name>
<sequence>MKNLNNILLIGGFVTLLSIVSCTKSFLDQKPYTSISKEDALKTPADIKTALNGAYANLRNGELRGAAVPILGDLLADNIYLSTVNIGLFNGENAYSITTDGAYSNRVWFFAYANALQVNNIIDAPLNQGTEVMQYKGEAYAIRALLYFDLVRFFGKPYTLAPNTLGVPIVLHYDPAALPKRNTVTEVYTQILSDLDQAISLMSQYNGSARFSKYAAIALRAKVNLYKGDYQKAYDDAKEVLANSGFTPLNRADLAAYWAAAIPHDQSNKVETLFELASDAFNNASDELATHFVQADNSEGEMLTTKSLFDAYTTTDVRKNLIIKGVRNRVGGEDPAYIVNKYPVVVGDFNEKKVIRLAEVQLIAAEAAYRLNKEGEALTFLNTLMAQRDPSLTYASAGVTLLADIVNERRKELAFEGDRFFDLNRLNQNINRTEEYPSGIIEAGDYRRVMPMPLGEINVNPNIVQNPNYQ</sequence>
<dbReference type="EMBL" id="JAVDTF010000002">
    <property type="protein sequence ID" value="MDR6784307.1"/>
    <property type="molecule type" value="Genomic_DNA"/>
</dbReference>
<dbReference type="Proteomes" id="UP001246858">
    <property type="component" value="Unassembled WGS sequence"/>
</dbReference>
<protein>
    <submittedName>
        <fullName evidence="1">Uncharacterized protein</fullName>
    </submittedName>
</protein>
<organism evidence="1 2">
    <name type="scientific">Pedobacter africanus</name>
    <dbReference type="NCBI Taxonomy" id="151894"/>
    <lineage>
        <taxon>Bacteria</taxon>
        <taxon>Pseudomonadati</taxon>
        <taxon>Bacteroidota</taxon>
        <taxon>Sphingobacteriia</taxon>
        <taxon>Sphingobacteriales</taxon>
        <taxon>Sphingobacteriaceae</taxon>
        <taxon>Pedobacter</taxon>
    </lineage>
</organism>
<evidence type="ECO:0000313" key="2">
    <source>
        <dbReference type="Proteomes" id="UP001246858"/>
    </source>
</evidence>
<accession>A0ACC6KYR0</accession>
<gene>
    <name evidence="1" type="ORF">J2X78_002872</name>
</gene>
<comment type="caution">
    <text evidence="1">The sequence shown here is derived from an EMBL/GenBank/DDBJ whole genome shotgun (WGS) entry which is preliminary data.</text>
</comment>
<reference evidence="1" key="1">
    <citation type="submission" date="2023-07" db="EMBL/GenBank/DDBJ databases">
        <title>Sorghum-associated microbial communities from plants grown in Nebraska, USA.</title>
        <authorList>
            <person name="Schachtman D."/>
        </authorList>
    </citation>
    <scope>NUCLEOTIDE SEQUENCE</scope>
    <source>
        <strain evidence="1">2697</strain>
    </source>
</reference>
<keyword evidence="2" id="KW-1185">Reference proteome</keyword>